<evidence type="ECO:0000313" key="3">
    <source>
        <dbReference type="Proteomes" id="UP000237000"/>
    </source>
</evidence>
<name>A0A2P5ARP1_TREOI</name>
<dbReference type="EMBL" id="JXTC01000727">
    <property type="protein sequence ID" value="PON39204.1"/>
    <property type="molecule type" value="Genomic_DNA"/>
</dbReference>
<dbReference type="AlphaFoldDB" id="A0A2P5ARP1"/>
<proteinExistence type="predicted"/>
<feature type="region of interest" description="Disordered" evidence="1">
    <location>
        <begin position="47"/>
        <end position="73"/>
    </location>
</feature>
<dbReference type="Proteomes" id="UP000237000">
    <property type="component" value="Unassembled WGS sequence"/>
</dbReference>
<keyword evidence="3" id="KW-1185">Reference proteome</keyword>
<evidence type="ECO:0000256" key="1">
    <source>
        <dbReference type="SAM" id="MobiDB-lite"/>
    </source>
</evidence>
<gene>
    <name evidence="2" type="ORF">TorRG33x02_343350</name>
</gene>
<accession>A0A2P5ARP1</accession>
<evidence type="ECO:0000313" key="2">
    <source>
        <dbReference type="EMBL" id="PON39204.1"/>
    </source>
</evidence>
<protein>
    <submittedName>
        <fullName evidence="2">Uncharacterized protein</fullName>
    </submittedName>
</protein>
<organism evidence="2 3">
    <name type="scientific">Trema orientale</name>
    <name type="common">Charcoal tree</name>
    <name type="synonym">Celtis orientalis</name>
    <dbReference type="NCBI Taxonomy" id="63057"/>
    <lineage>
        <taxon>Eukaryota</taxon>
        <taxon>Viridiplantae</taxon>
        <taxon>Streptophyta</taxon>
        <taxon>Embryophyta</taxon>
        <taxon>Tracheophyta</taxon>
        <taxon>Spermatophyta</taxon>
        <taxon>Magnoliopsida</taxon>
        <taxon>eudicotyledons</taxon>
        <taxon>Gunneridae</taxon>
        <taxon>Pentapetalae</taxon>
        <taxon>rosids</taxon>
        <taxon>fabids</taxon>
        <taxon>Rosales</taxon>
        <taxon>Cannabaceae</taxon>
        <taxon>Trema</taxon>
    </lineage>
</organism>
<reference evidence="3" key="1">
    <citation type="submission" date="2016-06" db="EMBL/GenBank/DDBJ databases">
        <title>Parallel loss of symbiosis genes in relatives of nitrogen-fixing non-legume Parasponia.</title>
        <authorList>
            <person name="Van Velzen R."/>
            <person name="Holmer R."/>
            <person name="Bu F."/>
            <person name="Rutten L."/>
            <person name="Van Zeijl A."/>
            <person name="Liu W."/>
            <person name="Santuari L."/>
            <person name="Cao Q."/>
            <person name="Sharma T."/>
            <person name="Shen D."/>
            <person name="Roswanjaya Y."/>
            <person name="Wardhani T."/>
            <person name="Kalhor M.S."/>
            <person name="Jansen J."/>
            <person name="Van den Hoogen J."/>
            <person name="Gungor B."/>
            <person name="Hartog M."/>
            <person name="Hontelez J."/>
            <person name="Verver J."/>
            <person name="Yang W.-C."/>
            <person name="Schijlen E."/>
            <person name="Repin R."/>
            <person name="Schilthuizen M."/>
            <person name="Schranz E."/>
            <person name="Heidstra R."/>
            <person name="Miyata K."/>
            <person name="Fedorova E."/>
            <person name="Kohlen W."/>
            <person name="Bisseling T."/>
            <person name="Smit S."/>
            <person name="Geurts R."/>
        </authorList>
    </citation>
    <scope>NUCLEOTIDE SEQUENCE [LARGE SCALE GENOMIC DNA]</scope>
    <source>
        <strain evidence="3">cv. RG33-2</strain>
    </source>
</reference>
<sequence>QKIKYQQGIYIKGFKTLPKICGRQCIHYLTYITFLVADISTEKIEPKKKKTNTRIQLEKKKKHTHTHNRIHRP</sequence>
<dbReference type="InParanoid" id="A0A2P5ARP1"/>
<comment type="caution">
    <text evidence="2">The sequence shown here is derived from an EMBL/GenBank/DDBJ whole genome shotgun (WGS) entry which is preliminary data.</text>
</comment>
<feature type="non-terminal residue" evidence="2">
    <location>
        <position position="1"/>
    </location>
</feature>
<feature type="compositionally biased region" description="Basic residues" evidence="1">
    <location>
        <begin position="59"/>
        <end position="73"/>
    </location>
</feature>
<dbReference type="OrthoDB" id="10443833at2759"/>